<evidence type="ECO:0000313" key="5">
    <source>
        <dbReference type="EMBL" id="KAH0889225.1"/>
    </source>
</evidence>
<gene>
    <name evidence="5" type="ORF">HID58_051654</name>
</gene>
<organism evidence="5 6">
    <name type="scientific">Brassica napus</name>
    <name type="common">Rape</name>
    <dbReference type="NCBI Taxonomy" id="3708"/>
    <lineage>
        <taxon>Eukaryota</taxon>
        <taxon>Viridiplantae</taxon>
        <taxon>Streptophyta</taxon>
        <taxon>Embryophyta</taxon>
        <taxon>Tracheophyta</taxon>
        <taxon>Spermatophyta</taxon>
        <taxon>Magnoliopsida</taxon>
        <taxon>eudicotyledons</taxon>
        <taxon>Gunneridae</taxon>
        <taxon>Pentapetalae</taxon>
        <taxon>rosids</taxon>
        <taxon>malvids</taxon>
        <taxon>Brassicales</taxon>
        <taxon>Brassicaceae</taxon>
        <taxon>Brassiceae</taxon>
        <taxon>Brassica</taxon>
    </lineage>
</organism>
<evidence type="ECO:0000256" key="1">
    <source>
        <dbReference type="ARBA" id="ARBA00004555"/>
    </source>
</evidence>
<sequence length="138" mass="15531">MCGMSLAFNRELVGPAPISRYDDMWLVGQLKLCVTTWAFGVKTALGAREYKEDRKSTSEVIGKKIWFLSARTFVSPKNPTPMLVLRYFRTGPATTRCYMELSKMTKQKLAKKLADAMIAWTEAWEELNPSVGGKDVTA</sequence>
<dbReference type="InterPro" id="IPR037595">
    <property type="entry name" value="RGP_fam"/>
</dbReference>
<dbReference type="PANTHER" id="PTHR31682:SF39">
    <property type="entry name" value="UDP-ARABINOPYRANOSE MUTASE 4-RELATED"/>
    <property type="match status" value="1"/>
</dbReference>
<evidence type="ECO:0000256" key="2">
    <source>
        <dbReference type="ARBA" id="ARBA00008986"/>
    </source>
</evidence>
<comment type="caution">
    <text evidence="5">The sequence shown here is derived from an EMBL/GenBank/DDBJ whole genome shotgun (WGS) entry which is preliminary data.</text>
</comment>
<name>A0ABQ8AAX6_BRANA</name>
<proteinExistence type="inferred from homology"/>
<comment type="subcellular location">
    <subcellularLocation>
        <location evidence="1">Golgi apparatus</location>
    </subcellularLocation>
</comment>
<dbReference type="PANTHER" id="PTHR31682">
    <property type="entry name" value="UDP-ARABINOSE MUTASE"/>
    <property type="match status" value="1"/>
</dbReference>
<dbReference type="Pfam" id="PF03214">
    <property type="entry name" value="RGP"/>
    <property type="match status" value="1"/>
</dbReference>
<accession>A0ABQ8AAX6</accession>
<evidence type="ECO:0000256" key="4">
    <source>
        <dbReference type="ARBA" id="ARBA00023316"/>
    </source>
</evidence>
<keyword evidence="3" id="KW-0333">Golgi apparatus</keyword>
<dbReference type="Proteomes" id="UP000824890">
    <property type="component" value="Unassembled WGS sequence"/>
</dbReference>
<evidence type="ECO:0000313" key="6">
    <source>
        <dbReference type="Proteomes" id="UP000824890"/>
    </source>
</evidence>
<protein>
    <submittedName>
        <fullName evidence="5">Uncharacterized protein</fullName>
    </submittedName>
</protein>
<comment type="similarity">
    <text evidence="2">Belongs to the RGP family.</text>
</comment>
<reference evidence="5 6" key="1">
    <citation type="submission" date="2021-05" db="EMBL/GenBank/DDBJ databases">
        <title>Genome Assembly of Synthetic Allotetraploid Brassica napus Reveals Homoeologous Exchanges between Subgenomes.</title>
        <authorList>
            <person name="Davis J.T."/>
        </authorList>
    </citation>
    <scope>NUCLEOTIDE SEQUENCE [LARGE SCALE GENOMIC DNA]</scope>
    <source>
        <strain evidence="6">cv. Da-Ae</strain>
        <tissue evidence="5">Seedling</tissue>
    </source>
</reference>
<keyword evidence="4" id="KW-0961">Cell wall biogenesis/degradation</keyword>
<evidence type="ECO:0000256" key="3">
    <source>
        <dbReference type="ARBA" id="ARBA00023034"/>
    </source>
</evidence>
<dbReference type="EMBL" id="JAGKQM010000013">
    <property type="protein sequence ID" value="KAH0889225.1"/>
    <property type="molecule type" value="Genomic_DNA"/>
</dbReference>
<keyword evidence="6" id="KW-1185">Reference proteome</keyword>
<feature type="non-terminal residue" evidence="5">
    <location>
        <position position="138"/>
    </location>
</feature>